<evidence type="ECO:0000256" key="4">
    <source>
        <dbReference type="RuleBase" id="RU000304"/>
    </source>
</evidence>
<dbReference type="Gene3D" id="1.10.510.10">
    <property type="entry name" value="Transferase(Phosphotransferase) domain 1"/>
    <property type="match status" value="1"/>
</dbReference>
<keyword evidence="6" id="KW-0418">Kinase</keyword>
<dbReference type="InterPro" id="IPR008271">
    <property type="entry name" value="Ser/Thr_kinase_AS"/>
</dbReference>
<evidence type="ECO:0000259" key="5">
    <source>
        <dbReference type="PROSITE" id="PS50011"/>
    </source>
</evidence>
<dbReference type="Proteomes" id="UP000179807">
    <property type="component" value="Unassembled WGS sequence"/>
</dbReference>
<feature type="domain" description="Protein kinase" evidence="5">
    <location>
        <begin position="32"/>
        <end position="284"/>
    </location>
</feature>
<dbReference type="SMART" id="SM00220">
    <property type="entry name" value="S_TKc"/>
    <property type="match status" value="1"/>
</dbReference>
<dbReference type="GO" id="GO:0005524">
    <property type="term" value="F:ATP binding"/>
    <property type="evidence" value="ECO:0007669"/>
    <property type="project" value="UniProtKB-UniRule"/>
</dbReference>
<dbReference type="GO" id="GO:0035556">
    <property type="term" value="P:intracellular signal transduction"/>
    <property type="evidence" value="ECO:0007669"/>
    <property type="project" value="TreeGrafter"/>
</dbReference>
<dbReference type="VEuPathDB" id="TrichDB:TRFO_32032"/>
<evidence type="ECO:0000313" key="7">
    <source>
        <dbReference type="Proteomes" id="UP000179807"/>
    </source>
</evidence>
<keyword evidence="6" id="KW-0808">Transferase</keyword>
<keyword evidence="7" id="KW-1185">Reference proteome</keyword>
<dbReference type="InterPro" id="IPR011009">
    <property type="entry name" value="Kinase-like_dom_sf"/>
</dbReference>
<dbReference type="SUPFAM" id="SSF56112">
    <property type="entry name" value="Protein kinase-like (PK-like)"/>
    <property type="match status" value="1"/>
</dbReference>
<comment type="similarity">
    <text evidence="4">Belongs to the protein kinase superfamily.</text>
</comment>
<dbReference type="FunFam" id="1.10.510.10:FF:000956">
    <property type="entry name" value="CAMK family protein kinase"/>
    <property type="match status" value="1"/>
</dbReference>
<dbReference type="AlphaFoldDB" id="A0A1J4JVB2"/>
<keyword evidence="4" id="KW-0723">Serine/threonine-protein kinase</keyword>
<feature type="binding site" evidence="3">
    <location>
        <position position="61"/>
    </location>
    <ligand>
        <name>ATP</name>
        <dbReference type="ChEBI" id="CHEBI:30616"/>
    </ligand>
</feature>
<sequence length="417" mass="48205">MKFFRNNYNHRSSKKVVHFMENIVCPLKIGPYKLSHTLGHGAFATVKIAIHTFTLREYACKIIPKQRITTDKGRILFEREIRITQQINHPNIVGLYDLLQDSLNYYVILELCPGGDMFQLIVQEKKLNENLIRYYLFQLIDGLKYLHDRNISHRDLKPENIMLDKDKNIKITDFGFAKLIKNESLTETSCGSPCYVSPEVICGKKYNPKISDMWSLCVILYAMASGQLPWTKINKTQLFHEIRNGLYQPLKSSSPELAQVVHGLMSVSTEKRWNEMDVLNSNFLKKVSIIRPVLSVEVPFVSVKKLDRFFETDKIDYNTVTQYNDVFISSTNLTTFNKTAKHLMPSSNQPTCRNMSLKNCLSQYQHPNATASAEITKADIELLIQSCPLPRVKKKQRIVRPTTKYRPKPILNRVKLL</sequence>
<dbReference type="PROSITE" id="PS00108">
    <property type="entry name" value="PROTEIN_KINASE_ST"/>
    <property type="match status" value="1"/>
</dbReference>
<organism evidence="6 7">
    <name type="scientific">Tritrichomonas foetus</name>
    <dbReference type="NCBI Taxonomy" id="1144522"/>
    <lineage>
        <taxon>Eukaryota</taxon>
        <taxon>Metamonada</taxon>
        <taxon>Parabasalia</taxon>
        <taxon>Tritrichomonadida</taxon>
        <taxon>Tritrichomonadidae</taxon>
        <taxon>Tritrichomonas</taxon>
    </lineage>
</organism>
<dbReference type="PANTHER" id="PTHR24346">
    <property type="entry name" value="MAP/MICROTUBULE AFFINITY-REGULATING KINASE"/>
    <property type="match status" value="1"/>
</dbReference>
<gene>
    <name evidence="6" type="ORF">TRFO_32032</name>
</gene>
<dbReference type="OrthoDB" id="40902at2759"/>
<evidence type="ECO:0000313" key="6">
    <source>
        <dbReference type="EMBL" id="OHT01205.1"/>
    </source>
</evidence>
<dbReference type="RefSeq" id="XP_068354341.1">
    <property type="nucleotide sequence ID" value="XM_068508275.1"/>
</dbReference>
<protein>
    <submittedName>
        <fullName evidence="6">CAMK family protein kinase</fullName>
    </submittedName>
</protein>
<keyword evidence="1 3" id="KW-0547">Nucleotide-binding</keyword>
<keyword evidence="2 3" id="KW-0067">ATP-binding</keyword>
<dbReference type="GO" id="GO:0004674">
    <property type="term" value="F:protein serine/threonine kinase activity"/>
    <property type="evidence" value="ECO:0007669"/>
    <property type="project" value="UniProtKB-KW"/>
</dbReference>
<dbReference type="PANTHER" id="PTHR24346:SF30">
    <property type="entry name" value="MATERNAL EMBRYONIC LEUCINE ZIPPER KINASE"/>
    <property type="match status" value="1"/>
</dbReference>
<dbReference type="InterPro" id="IPR000719">
    <property type="entry name" value="Prot_kinase_dom"/>
</dbReference>
<dbReference type="FunFam" id="3.30.200.20:FF:000042">
    <property type="entry name" value="Aurora kinase A"/>
    <property type="match status" value="1"/>
</dbReference>
<proteinExistence type="inferred from homology"/>
<dbReference type="InterPro" id="IPR017441">
    <property type="entry name" value="Protein_kinase_ATP_BS"/>
</dbReference>
<dbReference type="PROSITE" id="PS00107">
    <property type="entry name" value="PROTEIN_KINASE_ATP"/>
    <property type="match status" value="1"/>
</dbReference>
<reference evidence="6" key="1">
    <citation type="submission" date="2016-10" db="EMBL/GenBank/DDBJ databases">
        <authorList>
            <person name="Benchimol M."/>
            <person name="Almeida L.G."/>
            <person name="Vasconcelos A.T."/>
            <person name="Perreira-Neves A."/>
            <person name="Rosa I.A."/>
            <person name="Tasca T."/>
            <person name="Bogo M.R."/>
            <person name="de Souza W."/>
        </authorList>
    </citation>
    <scope>NUCLEOTIDE SEQUENCE [LARGE SCALE GENOMIC DNA]</scope>
    <source>
        <strain evidence="6">K</strain>
    </source>
</reference>
<evidence type="ECO:0000256" key="2">
    <source>
        <dbReference type="ARBA" id="ARBA00022840"/>
    </source>
</evidence>
<dbReference type="GeneID" id="94842979"/>
<comment type="caution">
    <text evidence="6">The sequence shown here is derived from an EMBL/GenBank/DDBJ whole genome shotgun (WGS) entry which is preliminary data.</text>
</comment>
<evidence type="ECO:0000256" key="3">
    <source>
        <dbReference type="PROSITE-ProRule" id="PRU10141"/>
    </source>
</evidence>
<evidence type="ECO:0000256" key="1">
    <source>
        <dbReference type="ARBA" id="ARBA00022741"/>
    </source>
</evidence>
<name>A0A1J4JVB2_9EUKA</name>
<dbReference type="Pfam" id="PF00069">
    <property type="entry name" value="Pkinase"/>
    <property type="match status" value="1"/>
</dbReference>
<accession>A0A1J4JVB2</accession>
<dbReference type="EMBL" id="MLAK01000923">
    <property type="protein sequence ID" value="OHT01205.1"/>
    <property type="molecule type" value="Genomic_DNA"/>
</dbReference>
<dbReference type="GO" id="GO:0005737">
    <property type="term" value="C:cytoplasm"/>
    <property type="evidence" value="ECO:0007669"/>
    <property type="project" value="TreeGrafter"/>
</dbReference>
<dbReference type="PROSITE" id="PS50011">
    <property type="entry name" value="PROTEIN_KINASE_DOM"/>
    <property type="match status" value="1"/>
</dbReference>